<feature type="domain" description="ABC transporter" evidence="6">
    <location>
        <begin position="13"/>
        <end position="249"/>
    </location>
</feature>
<dbReference type="InterPro" id="IPR003439">
    <property type="entry name" value="ABC_transporter-like_ATP-bd"/>
</dbReference>
<keyword evidence="8" id="KW-1185">Reference proteome</keyword>
<dbReference type="EMBL" id="BAAAZG010000078">
    <property type="protein sequence ID" value="GAA4104039.1"/>
    <property type="molecule type" value="Genomic_DNA"/>
</dbReference>
<feature type="compositionally biased region" description="Basic and acidic residues" evidence="5">
    <location>
        <begin position="521"/>
        <end position="535"/>
    </location>
</feature>
<feature type="region of interest" description="Disordered" evidence="5">
    <location>
        <begin position="501"/>
        <end position="535"/>
    </location>
</feature>
<reference evidence="8" key="1">
    <citation type="journal article" date="2019" name="Int. J. Syst. Evol. Microbiol.">
        <title>The Global Catalogue of Microorganisms (GCM) 10K type strain sequencing project: providing services to taxonomists for standard genome sequencing and annotation.</title>
        <authorList>
            <consortium name="The Broad Institute Genomics Platform"/>
            <consortium name="The Broad Institute Genome Sequencing Center for Infectious Disease"/>
            <person name="Wu L."/>
            <person name="Ma J."/>
        </authorList>
    </citation>
    <scope>NUCLEOTIDE SEQUENCE [LARGE SCALE GENOMIC DNA]</scope>
    <source>
        <strain evidence="8">JCM 16702</strain>
    </source>
</reference>
<dbReference type="SUPFAM" id="SSF52540">
    <property type="entry name" value="P-loop containing nucleoside triphosphate hydrolases"/>
    <property type="match status" value="2"/>
</dbReference>
<accession>A0ABP7X4D3</accession>
<dbReference type="InterPro" id="IPR050107">
    <property type="entry name" value="ABC_carbohydrate_import_ATPase"/>
</dbReference>
<dbReference type="InterPro" id="IPR003593">
    <property type="entry name" value="AAA+_ATPase"/>
</dbReference>
<dbReference type="InterPro" id="IPR027417">
    <property type="entry name" value="P-loop_NTPase"/>
</dbReference>
<evidence type="ECO:0000313" key="8">
    <source>
        <dbReference type="Proteomes" id="UP001500683"/>
    </source>
</evidence>
<dbReference type="PROSITE" id="PS00211">
    <property type="entry name" value="ABC_TRANSPORTER_1"/>
    <property type="match status" value="1"/>
</dbReference>
<keyword evidence="4 7" id="KW-0067">ATP-binding</keyword>
<keyword evidence="1" id="KW-0813">Transport</keyword>
<dbReference type="Pfam" id="PF00005">
    <property type="entry name" value="ABC_tran"/>
    <property type="match status" value="2"/>
</dbReference>
<organism evidence="7 8">
    <name type="scientific">Actinomadura miaoliensis</name>
    <dbReference type="NCBI Taxonomy" id="430685"/>
    <lineage>
        <taxon>Bacteria</taxon>
        <taxon>Bacillati</taxon>
        <taxon>Actinomycetota</taxon>
        <taxon>Actinomycetes</taxon>
        <taxon>Streptosporangiales</taxon>
        <taxon>Thermomonosporaceae</taxon>
        <taxon>Actinomadura</taxon>
    </lineage>
</organism>
<keyword evidence="3" id="KW-0547">Nucleotide-binding</keyword>
<dbReference type="CDD" id="cd03216">
    <property type="entry name" value="ABC_Carb_Monos_I"/>
    <property type="match status" value="1"/>
</dbReference>
<gene>
    <name evidence="7" type="ORF">GCM10022214_82940</name>
</gene>
<feature type="domain" description="ABC transporter" evidence="6">
    <location>
        <begin position="260"/>
        <end position="504"/>
    </location>
</feature>
<proteinExistence type="predicted"/>
<evidence type="ECO:0000259" key="6">
    <source>
        <dbReference type="PROSITE" id="PS50893"/>
    </source>
</evidence>
<evidence type="ECO:0000256" key="5">
    <source>
        <dbReference type="SAM" id="MobiDB-lite"/>
    </source>
</evidence>
<evidence type="ECO:0000256" key="4">
    <source>
        <dbReference type="ARBA" id="ARBA00022840"/>
    </source>
</evidence>
<comment type="caution">
    <text evidence="7">The sequence shown here is derived from an EMBL/GenBank/DDBJ whole genome shotgun (WGS) entry which is preliminary data.</text>
</comment>
<sequence length="535" mass="56314">MEEETNGAGEPLLRLTGVRRRYGGVQALRGVDFEVRAGEVHALVGENGAGKSTLIKIISGAEAADAGTVEMAGRTLPGGSTAAAFEAGIATVYQEPQLFGELPVAENIFIGRELRRRGMVDRAAQRRRAVELLRRLGLDPGLADVRVADLPVAQRQLVSIAKAFAHEAKVLILDEPSAILTDREIEVLFGVLRSVRSHGVGVIYISHRLDELTVISDRVTVMRDGSRVTTRPTAELTIREIARLMVGHAPVGAAQRRAVPDGPAVLETAGLSRRDAFRDVSFQVRAGEVVALFGLVGSGTGAIARALYGIDPPDAGTLRVAGREVRPRTPADAVAAGLAMLPGDRKAQGVFASKSIGFNISVGHLPVLSRARVWVDRARERAVASQFIERIRIKAPGPATPVGTLSGGNQQKVVLARQLVERPPVLVLEEPTQGVDVGAKDEIHDLVLGLADEGSAVLVVSSDLPETIRLADRVLVVRGGRIVGEFPHGAAQADVLAAAAGDSGDAAGDGADQDAGQDTGRGTDDGRADESGEER</sequence>
<dbReference type="Gene3D" id="3.40.50.300">
    <property type="entry name" value="P-loop containing nucleotide triphosphate hydrolases"/>
    <property type="match status" value="2"/>
</dbReference>
<dbReference type="SMART" id="SM00382">
    <property type="entry name" value="AAA"/>
    <property type="match status" value="2"/>
</dbReference>
<dbReference type="PANTHER" id="PTHR43790">
    <property type="entry name" value="CARBOHYDRATE TRANSPORT ATP-BINDING PROTEIN MG119-RELATED"/>
    <property type="match status" value="1"/>
</dbReference>
<dbReference type="GO" id="GO:0005524">
    <property type="term" value="F:ATP binding"/>
    <property type="evidence" value="ECO:0007669"/>
    <property type="project" value="UniProtKB-KW"/>
</dbReference>
<dbReference type="Proteomes" id="UP001500683">
    <property type="component" value="Unassembled WGS sequence"/>
</dbReference>
<name>A0ABP7X4D3_9ACTN</name>
<dbReference type="CDD" id="cd03215">
    <property type="entry name" value="ABC_Carb_Monos_II"/>
    <property type="match status" value="1"/>
</dbReference>
<dbReference type="PANTHER" id="PTHR43790:SF9">
    <property type="entry name" value="GALACTOFURANOSE TRANSPORTER ATP-BINDING PROTEIN YTFR"/>
    <property type="match status" value="1"/>
</dbReference>
<evidence type="ECO:0000313" key="7">
    <source>
        <dbReference type="EMBL" id="GAA4104039.1"/>
    </source>
</evidence>
<evidence type="ECO:0000256" key="1">
    <source>
        <dbReference type="ARBA" id="ARBA00022448"/>
    </source>
</evidence>
<evidence type="ECO:0000256" key="2">
    <source>
        <dbReference type="ARBA" id="ARBA00022737"/>
    </source>
</evidence>
<dbReference type="RefSeq" id="WP_344958633.1">
    <property type="nucleotide sequence ID" value="NZ_BAAAZG010000078.1"/>
</dbReference>
<protein>
    <submittedName>
        <fullName evidence="7">Sugar ABC transporter ATP-binding protein</fullName>
    </submittedName>
</protein>
<keyword evidence="2" id="KW-0677">Repeat</keyword>
<dbReference type="PROSITE" id="PS50893">
    <property type="entry name" value="ABC_TRANSPORTER_2"/>
    <property type="match status" value="2"/>
</dbReference>
<dbReference type="InterPro" id="IPR017871">
    <property type="entry name" value="ABC_transporter-like_CS"/>
</dbReference>
<feature type="compositionally biased region" description="Low complexity" evidence="5">
    <location>
        <begin position="501"/>
        <end position="520"/>
    </location>
</feature>
<evidence type="ECO:0000256" key="3">
    <source>
        <dbReference type="ARBA" id="ARBA00022741"/>
    </source>
</evidence>